<dbReference type="Gene3D" id="3.40.50.150">
    <property type="entry name" value="Vaccinia Virus protein VP39"/>
    <property type="match status" value="1"/>
</dbReference>
<sequence>MASNTICQNCEYPLEDGECYNCEHSNMEKSHIPSYIDSDVKREEDGTYNLEEIYTLLRDEDPYKSRRVIGDNYGEEVLNELMNSRPETWCILVEKYLRGPCLDYQSGFGKRSRLLAQTCEPIYAAESNSEMLRVSCEISGPDDNIIPVHTDLKNLPFDSGYFQSIVVSGDRINDLPETLSVLKKYLSKDGVLFLQLDGWMRNFGITNYLGLEPNNDNISASADSLFKSQIRSYENILHEAGFYNCSFYSLLTNGTQLRTWSFDIDNPSIVNWVLNSNQKANTNMKLDISYKLARVANNIGVLKYCYPRYLIVCDKNKGSGRQFSSDEFLMTSMYRSVLLEFENQKINQVRKIGSNTPGQRLNKNAVKNITELKDTDTEISSTLPDGQKEYSDFGIVWRENPIFGSSLNQSISRSPEGFEKALQIGLGWISKFQNEYRRKDVVLDSDEVESMLNYKNSPSSPQSKIESPVSLFKTPIHGDFSLPNIFVSDGKVDRVIDWELSDSDSFPIADSGYFIIQLSEYIFRDFQDGFEKVFLRDSEYNRILIKYMTEYCDRVEVSPRSFIIGLPYNYKRRADIDYDNYGRLCVNWGERVEIINKNQDILEENFNVQF</sequence>
<dbReference type="EMBL" id="JAOPKB010000018">
    <property type="protein sequence ID" value="MCU4975379.1"/>
    <property type="molecule type" value="Genomic_DNA"/>
</dbReference>
<evidence type="ECO:0000313" key="1">
    <source>
        <dbReference type="EMBL" id="MCU4975379.1"/>
    </source>
</evidence>
<evidence type="ECO:0008006" key="3">
    <source>
        <dbReference type="Google" id="ProtNLM"/>
    </source>
</evidence>
<dbReference type="InterPro" id="IPR011009">
    <property type="entry name" value="Kinase-like_dom_sf"/>
</dbReference>
<comment type="caution">
    <text evidence="1">The sequence shown here is derived from an EMBL/GenBank/DDBJ whole genome shotgun (WGS) entry which is preliminary data.</text>
</comment>
<dbReference type="Proteomes" id="UP001320972">
    <property type="component" value="Unassembled WGS sequence"/>
</dbReference>
<reference evidence="1 2" key="1">
    <citation type="submission" date="2022-09" db="EMBL/GenBank/DDBJ databases">
        <title>Enrichment on poylsaccharides allowed isolation of novel metabolic and taxonomic groups of Haloarchaea.</title>
        <authorList>
            <person name="Sorokin D.Y."/>
            <person name="Elcheninov A.G."/>
            <person name="Khizhniak T.V."/>
            <person name="Kolganova T.V."/>
            <person name="Kublanov I.V."/>
        </authorList>
    </citation>
    <scope>NUCLEOTIDE SEQUENCE [LARGE SCALE GENOMIC DNA]</scope>
    <source>
        <strain evidence="1 2">AArc-m2/3/4</strain>
    </source>
</reference>
<dbReference type="RefSeq" id="WP_338009117.1">
    <property type="nucleotide sequence ID" value="NZ_JAOPKB010000018.1"/>
</dbReference>
<name>A0ABT2QKH1_9EURY</name>
<protein>
    <recommendedName>
        <fullName evidence="3">Aminoglycoside phosphotransferase domain-containing protein</fullName>
    </recommendedName>
</protein>
<dbReference type="InterPro" id="IPR029063">
    <property type="entry name" value="SAM-dependent_MTases_sf"/>
</dbReference>
<gene>
    <name evidence="1" type="ORF">OB955_22010</name>
</gene>
<accession>A0ABT2QKH1</accession>
<dbReference type="SUPFAM" id="SSF56112">
    <property type="entry name" value="Protein kinase-like (PK-like)"/>
    <property type="match status" value="1"/>
</dbReference>
<keyword evidence="2" id="KW-1185">Reference proteome</keyword>
<organism evidence="1 2">
    <name type="scientific">Natronoglomus mannanivorans</name>
    <dbReference type="NCBI Taxonomy" id="2979990"/>
    <lineage>
        <taxon>Archaea</taxon>
        <taxon>Methanobacteriati</taxon>
        <taxon>Methanobacteriota</taxon>
        <taxon>Stenosarchaea group</taxon>
        <taxon>Halobacteria</taxon>
        <taxon>Halobacteriales</taxon>
        <taxon>Natrialbaceae</taxon>
        <taxon>Natronoglomus</taxon>
    </lineage>
</organism>
<dbReference type="Gene3D" id="3.90.1200.10">
    <property type="match status" value="1"/>
</dbReference>
<proteinExistence type="predicted"/>
<evidence type="ECO:0000313" key="2">
    <source>
        <dbReference type="Proteomes" id="UP001320972"/>
    </source>
</evidence>
<dbReference type="SUPFAM" id="SSF53335">
    <property type="entry name" value="S-adenosyl-L-methionine-dependent methyltransferases"/>
    <property type="match status" value="1"/>
</dbReference>